<dbReference type="SMART" id="SM00893">
    <property type="entry name" value="ETF"/>
    <property type="match status" value="1"/>
</dbReference>
<evidence type="ECO:0000256" key="8">
    <source>
        <dbReference type="ARBA" id="ARBA00025416"/>
    </source>
</evidence>
<keyword evidence="7 9" id="KW-0249">Electron transport</keyword>
<dbReference type="Pfam" id="PF00766">
    <property type="entry name" value="ETF_alpha"/>
    <property type="match status" value="1"/>
</dbReference>
<evidence type="ECO:0000256" key="10">
    <source>
        <dbReference type="PIRSR" id="PIRSR000089-1"/>
    </source>
</evidence>
<dbReference type="PIRSF" id="PIRSF000089">
    <property type="entry name" value="Electra_flavoP_a"/>
    <property type="match status" value="1"/>
</dbReference>
<feature type="binding site" evidence="10">
    <location>
        <position position="313"/>
    </location>
    <ligand>
        <name>FAD</name>
        <dbReference type="ChEBI" id="CHEBI:57692"/>
    </ligand>
</feature>
<proteinExistence type="inferred from homology"/>
<reference evidence="12 13" key="1">
    <citation type="submission" date="2019-10" db="EMBL/GenBank/DDBJ databases">
        <authorList>
            <person name="Palmer J.M."/>
        </authorList>
    </citation>
    <scope>NUCLEOTIDE SEQUENCE [LARGE SCALE GENOMIC DNA]</scope>
    <source>
        <strain evidence="12 13">TWF696</strain>
    </source>
</reference>
<dbReference type="Proteomes" id="UP001375240">
    <property type="component" value="Unassembled WGS sequence"/>
</dbReference>
<evidence type="ECO:0000256" key="1">
    <source>
        <dbReference type="ARBA" id="ARBA00004305"/>
    </source>
</evidence>
<dbReference type="GO" id="GO:0005759">
    <property type="term" value="C:mitochondrial matrix"/>
    <property type="evidence" value="ECO:0007669"/>
    <property type="project" value="UniProtKB-SubCell"/>
</dbReference>
<dbReference type="SUPFAM" id="SSF52402">
    <property type="entry name" value="Adenine nucleotide alpha hydrolases-like"/>
    <property type="match status" value="1"/>
</dbReference>
<comment type="caution">
    <text evidence="12">The sequence shown here is derived from an EMBL/GenBank/DDBJ whole genome shotgun (WGS) entry which is preliminary data.</text>
</comment>
<sequence length="345" mass="36130">MNASTLLRHTLRAARPLAVPRALPGAYTHRFASTFALLEQRDGKLQPSAQNVVTAARTLGNPVVGFVAGKAAKEVAEQAAKIEGVDKVIYVASEAYEKGMPESYAPLVAENAPEDTTHILSVHSIFGKNVMPRLAALLDVQQVSDITAVESPDTFVRPMYAGNIIATVQSSEAKKLITVRQTAFKAAAVGSAAAAEIVEGKDSKHVGSVEWVEEHPAVSDMPDLATASKVVSGGRGLKSKENFDGLLIPLANAMGAGVGASRAAVDSGFADNSLQVGQTGKVVAPELYLCVGISGAIQHLAGMKDSKIIAVINKDPDAPIFQVADVGLVADLFEAVPEMTKKLQK</sequence>
<feature type="binding site" evidence="10">
    <location>
        <position position="235"/>
    </location>
    <ligand>
        <name>FAD</name>
        <dbReference type="ChEBI" id="CHEBI:57692"/>
    </ligand>
</feature>
<dbReference type="FunFam" id="3.40.50.1220:FF:000001">
    <property type="entry name" value="Electron transfer flavoprotein, alpha subunit"/>
    <property type="match status" value="1"/>
</dbReference>
<evidence type="ECO:0000259" key="11">
    <source>
        <dbReference type="SMART" id="SM00893"/>
    </source>
</evidence>
<dbReference type="EMBL" id="JAVHNQ010000005">
    <property type="protein sequence ID" value="KAK6346874.1"/>
    <property type="molecule type" value="Genomic_DNA"/>
</dbReference>
<dbReference type="InterPro" id="IPR014731">
    <property type="entry name" value="ETF_asu_C"/>
</dbReference>
<feature type="binding site" evidence="10">
    <location>
        <begin position="292"/>
        <end position="299"/>
    </location>
    <ligand>
        <name>FAD</name>
        <dbReference type="ChEBI" id="CHEBI:57692"/>
    </ligand>
</feature>
<keyword evidence="4 9" id="KW-0813">Transport</keyword>
<evidence type="ECO:0000256" key="4">
    <source>
        <dbReference type="ARBA" id="ARBA00022448"/>
    </source>
</evidence>
<keyword evidence="13" id="KW-1185">Reference proteome</keyword>
<feature type="binding site" evidence="10">
    <location>
        <begin position="261"/>
        <end position="262"/>
    </location>
    <ligand>
        <name>FAD</name>
        <dbReference type="ChEBI" id="CHEBI:57692"/>
    </ligand>
</feature>
<dbReference type="SUPFAM" id="SSF52467">
    <property type="entry name" value="DHS-like NAD/FAD-binding domain"/>
    <property type="match status" value="1"/>
</dbReference>
<evidence type="ECO:0000256" key="9">
    <source>
        <dbReference type="PIRNR" id="PIRNR000089"/>
    </source>
</evidence>
<dbReference type="CDD" id="cd01715">
    <property type="entry name" value="ETF_alpha"/>
    <property type="match status" value="1"/>
</dbReference>
<comment type="subunit">
    <text evidence="3 9">Heterodimer of an alpha and a beta subunit.</text>
</comment>
<comment type="function">
    <text evidence="8 9">The electron transfer flavoprotein serves as a specific electron acceptor for several dehydrogenases, including five acyl-CoA dehydrogenases, glutaryl-CoA and sarcosine dehydrogenase. It transfers the electrons to the main mitochondrial respiratory chain via ETF-ubiquinone oxidoreductase (ETF dehydrogenase).</text>
</comment>
<dbReference type="Gene3D" id="3.40.50.620">
    <property type="entry name" value="HUPs"/>
    <property type="match status" value="1"/>
</dbReference>
<dbReference type="AlphaFoldDB" id="A0AAV9UU35"/>
<protein>
    <recommendedName>
        <fullName evidence="9">Probable electron transfer flavoprotein subunit alpha</fullName>
    </recommendedName>
</protein>
<evidence type="ECO:0000256" key="5">
    <source>
        <dbReference type="ARBA" id="ARBA00022630"/>
    </source>
</evidence>
<dbReference type="InterPro" id="IPR029035">
    <property type="entry name" value="DHS-like_NAD/FAD-binding_dom"/>
</dbReference>
<feature type="binding site" evidence="10">
    <location>
        <begin position="275"/>
        <end position="279"/>
    </location>
    <ligand>
        <name>FAD</name>
        <dbReference type="ChEBI" id="CHEBI:57692"/>
    </ligand>
</feature>
<feature type="domain" description="Electron transfer flavoprotein alpha/beta-subunit N-terminal" evidence="11">
    <location>
        <begin position="34"/>
        <end position="215"/>
    </location>
</feature>
<dbReference type="GO" id="GO:0009055">
    <property type="term" value="F:electron transfer activity"/>
    <property type="evidence" value="ECO:0007669"/>
    <property type="project" value="InterPro"/>
</dbReference>
<dbReference type="PANTHER" id="PTHR43153:SF1">
    <property type="entry name" value="ELECTRON TRANSFER FLAVOPROTEIN SUBUNIT ALPHA, MITOCHONDRIAL"/>
    <property type="match status" value="1"/>
</dbReference>
<evidence type="ECO:0000256" key="7">
    <source>
        <dbReference type="ARBA" id="ARBA00022982"/>
    </source>
</evidence>
<keyword evidence="6 9" id="KW-0274">FAD</keyword>
<dbReference type="InterPro" id="IPR014729">
    <property type="entry name" value="Rossmann-like_a/b/a_fold"/>
</dbReference>
<dbReference type="PANTHER" id="PTHR43153">
    <property type="entry name" value="ELECTRON TRANSFER FLAVOPROTEIN ALPHA"/>
    <property type="match status" value="1"/>
</dbReference>
<keyword evidence="5 9" id="KW-0285">Flavoprotein</keyword>
<comment type="similarity">
    <text evidence="2 9">Belongs to the ETF alpha-subunit/FixB family.</text>
</comment>
<dbReference type="GO" id="GO:0033539">
    <property type="term" value="P:fatty acid beta-oxidation using acyl-CoA dehydrogenase"/>
    <property type="evidence" value="ECO:0007669"/>
    <property type="project" value="TreeGrafter"/>
</dbReference>
<comment type="cofactor">
    <cofactor evidence="9 10">
        <name>FAD</name>
        <dbReference type="ChEBI" id="CHEBI:57692"/>
    </cofactor>
    <text evidence="9 10">Binds 1 FAD per dimer.</text>
</comment>
<organism evidence="12 13">
    <name type="scientific">Orbilia brochopaga</name>
    <dbReference type="NCBI Taxonomy" id="3140254"/>
    <lineage>
        <taxon>Eukaryota</taxon>
        <taxon>Fungi</taxon>
        <taxon>Dikarya</taxon>
        <taxon>Ascomycota</taxon>
        <taxon>Pezizomycotina</taxon>
        <taxon>Orbiliomycetes</taxon>
        <taxon>Orbiliales</taxon>
        <taxon>Orbiliaceae</taxon>
        <taxon>Orbilia</taxon>
    </lineage>
</organism>
<dbReference type="GO" id="GO:0050660">
    <property type="term" value="F:flavin adenine dinucleotide binding"/>
    <property type="evidence" value="ECO:0007669"/>
    <property type="project" value="InterPro"/>
</dbReference>
<evidence type="ECO:0000313" key="12">
    <source>
        <dbReference type="EMBL" id="KAK6346874.1"/>
    </source>
</evidence>
<comment type="subcellular location">
    <subcellularLocation>
        <location evidence="1 9">Mitochondrion matrix</location>
    </subcellularLocation>
</comment>
<dbReference type="InterPro" id="IPR014730">
    <property type="entry name" value="ETF_a/b_N"/>
</dbReference>
<dbReference type="InterPro" id="IPR001308">
    <property type="entry name" value="ETF_a/FixB"/>
</dbReference>
<accession>A0AAV9UU35</accession>
<dbReference type="InterPro" id="IPR033947">
    <property type="entry name" value="ETF_alpha_N"/>
</dbReference>
<evidence type="ECO:0000313" key="13">
    <source>
        <dbReference type="Proteomes" id="UP001375240"/>
    </source>
</evidence>
<evidence type="ECO:0000256" key="3">
    <source>
        <dbReference type="ARBA" id="ARBA00011355"/>
    </source>
</evidence>
<keyword evidence="9" id="KW-0496">Mitochondrion</keyword>
<dbReference type="FunFam" id="3.40.50.620:FF:000041">
    <property type="entry name" value="Electron transfer flavoprotein alpha subunit"/>
    <property type="match status" value="1"/>
</dbReference>
<dbReference type="Pfam" id="PF01012">
    <property type="entry name" value="ETF"/>
    <property type="match status" value="1"/>
</dbReference>
<evidence type="ECO:0000256" key="6">
    <source>
        <dbReference type="ARBA" id="ARBA00022827"/>
    </source>
</evidence>
<evidence type="ECO:0000256" key="2">
    <source>
        <dbReference type="ARBA" id="ARBA00005817"/>
    </source>
</evidence>
<dbReference type="Gene3D" id="3.40.50.1220">
    <property type="entry name" value="TPP-binding domain"/>
    <property type="match status" value="1"/>
</dbReference>
<name>A0AAV9UU35_9PEZI</name>
<gene>
    <name evidence="12" type="primary">ETF1</name>
    <name evidence="12" type="ORF">TWF696_006979</name>
</gene>